<evidence type="ECO:0000256" key="4">
    <source>
        <dbReference type="ARBA" id="ARBA00020585"/>
    </source>
</evidence>
<keyword evidence="6" id="KW-0997">Cell inner membrane</keyword>
<name>A0A644W6Z1_9ZZZZ</name>
<evidence type="ECO:0000256" key="2">
    <source>
        <dbReference type="ARBA" id="ARBA00005001"/>
    </source>
</evidence>
<evidence type="ECO:0000256" key="3">
    <source>
        <dbReference type="ARBA" id="ARBA00009337"/>
    </source>
</evidence>
<keyword evidence="10 12" id="KW-1133">Transmembrane helix</keyword>
<proteinExistence type="inferred from homology"/>
<sequence>MHDAGTANPSWNRAASWRRILLLTLVFLPTLAAARTMAGLLPSRGGTALEILLVAVFAVLFAWISVGFWTASMGFVLLLFKNNRFSVSRACEGMDLTIAGTDARTAVLIPIYNEDVRRVTAGLRTVWTSLGKTGSSGLFDFFLLSDTTDPDIWVEEEEAWHRFCREENASGRVFYRRRSSNSRRKSGNVADFCRRWGKNYRYMIVFDADSVMAGTTMVRMVQSMEARPDIGILQTPPAGVNRETLIARAQQFANHVYGPMFAAGLHFWQLGDAQYWGHNAIIRTEPFMKHCQVPRLPGKGPLGGDILSHDFVEAALMRRAGYGVWLAYDIGGSWEETPPTLLDELKRDRRWCQGNLQHMRLIFTRGLFPTHRALFLNGILSYGSALLWLAFLLLSSAQAVADVFFEPVYFSGTKTLFPQWPVWHPHWALTLLGSTAVLLFLPKLFSMVLILVKDPQARAFGGRANLASGILLEVGLSTLLAPVRMIFHSLFVTATLLGKSVGWGTQSRDDRGTSWGEAVAAHWWGTLFGAAWGGLVYLANPSFFPWISPIVASLLLSAPLSVFTSRASLGKAFRNAGLLLIPEEVELPDELAGLEENLRRPEPYTPFPLSRKQGFVRAVVDPLVHALHTSLLLRYKKKAPARENALEELVEKAAVKGPGSLTRREKMELLKDPRHLGELHRRVWEAESRDGAAQWGLVLPPSESGE</sequence>
<dbReference type="GO" id="GO:0005886">
    <property type="term" value="C:plasma membrane"/>
    <property type="evidence" value="ECO:0007669"/>
    <property type="project" value="UniProtKB-SubCell"/>
</dbReference>
<keyword evidence="9 12" id="KW-0812">Transmembrane</keyword>
<evidence type="ECO:0000256" key="6">
    <source>
        <dbReference type="ARBA" id="ARBA00022519"/>
    </source>
</evidence>
<feature type="domain" description="Glycosyltransferase 2-like" evidence="13">
    <location>
        <begin position="204"/>
        <end position="421"/>
    </location>
</feature>
<comment type="pathway">
    <text evidence="2">Glycan metabolism; osmoregulated periplasmic glucan (OPG) biosynthesis.</text>
</comment>
<evidence type="ECO:0000256" key="7">
    <source>
        <dbReference type="ARBA" id="ARBA00022676"/>
    </source>
</evidence>
<keyword evidence="5" id="KW-1003">Cell membrane</keyword>
<evidence type="ECO:0000256" key="12">
    <source>
        <dbReference type="SAM" id="Phobius"/>
    </source>
</evidence>
<feature type="transmembrane region" description="Helical" evidence="12">
    <location>
        <begin position="51"/>
        <end position="80"/>
    </location>
</feature>
<evidence type="ECO:0000313" key="14">
    <source>
        <dbReference type="EMBL" id="MPL98193.1"/>
    </source>
</evidence>
<organism evidence="14">
    <name type="scientific">bioreactor metagenome</name>
    <dbReference type="NCBI Taxonomy" id="1076179"/>
    <lineage>
        <taxon>unclassified sequences</taxon>
        <taxon>metagenomes</taxon>
        <taxon>ecological metagenomes</taxon>
    </lineage>
</organism>
<dbReference type="EMBL" id="VSSQ01000595">
    <property type="protein sequence ID" value="MPL98193.1"/>
    <property type="molecule type" value="Genomic_DNA"/>
</dbReference>
<keyword evidence="8 14" id="KW-0808">Transferase</keyword>
<dbReference type="GO" id="GO:0016758">
    <property type="term" value="F:hexosyltransferase activity"/>
    <property type="evidence" value="ECO:0007669"/>
    <property type="project" value="TreeGrafter"/>
</dbReference>
<evidence type="ECO:0000256" key="8">
    <source>
        <dbReference type="ARBA" id="ARBA00022679"/>
    </source>
</evidence>
<gene>
    <name evidence="14" type="primary">opgH</name>
    <name evidence="14" type="ORF">SDC9_44393</name>
</gene>
<keyword evidence="7 14" id="KW-0328">Glycosyltransferase</keyword>
<keyword evidence="11 12" id="KW-0472">Membrane</keyword>
<accession>A0A644W6Z1</accession>
<evidence type="ECO:0000256" key="10">
    <source>
        <dbReference type="ARBA" id="ARBA00022989"/>
    </source>
</evidence>
<dbReference type="Gene3D" id="3.90.550.10">
    <property type="entry name" value="Spore Coat Polysaccharide Biosynthesis Protein SpsA, Chain A"/>
    <property type="match status" value="1"/>
</dbReference>
<feature type="transmembrane region" description="Helical" evidence="12">
    <location>
        <begin position="374"/>
        <end position="394"/>
    </location>
</feature>
<dbReference type="InterPro" id="IPR001173">
    <property type="entry name" value="Glyco_trans_2-like"/>
</dbReference>
<dbReference type="PANTHER" id="PTHR43867:SF5">
    <property type="entry name" value="GLUCANS BIOSYNTHESIS GLUCOSYLTRANSFERASE H"/>
    <property type="match status" value="1"/>
</dbReference>
<dbReference type="PANTHER" id="PTHR43867">
    <property type="entry name" value="CELLULOSE SYNTHASE CATALYTIC SUBUNIT A [UDP-FORMING]"/>
    <property type="match status" value="1"/>
</dbReference>
<evidence type="ECO:0000256" key="9">
    <source>
        <dbReference type="ARBA" id="ARBA00022692"/>
    </source>
</evidence>
<feature type="transmembrane region" description="Helical" evidence="12">
    <location>
        <begin position="543"/>
        <end position="564"/>
    </location>
</feature>
<comment type="subcellular location">
    <subcellularLocation>
        <location evidence="1">Cell inner membrane</location>
        <topology evidence="1">Multi-pass membrane protein</topology>
    </subcellularLocation>
</comment>
<dbReference type="InterPro" id="IPR050321">
    <property type="entry name" value="Glycosyltr_2/OpgH_subfam"/>
</dbReference>
<evidence type="ECO:0000256" key="11">
    <source>
        <dbReference type="ARBA" id="ARBA00023136"/>
    </source>
</evidence>
<dbReference type="AlphaFoldDB" id="A0A644W6Z1"/>
<feature type="transmembrane region" description="Helical" evidence="12">
    <location>
        <begin position="464"/>
        <end position="487"/>
    </location>
</feature>
<reference evidence="14" key="1">
    <citation type="submission" date="2019-08" db="EMBL/GenBank/DDBJ databases">
        <authorList>
            <person name="Kucharzyk K."/>
            <person name="Murdoch R.W."/>
            <person name="Higgins S."/>
            <person name="Loffler F."/>
        </authorList>
    </citation>
    <scope>NUCLEOTIDE SEQUENCE</scope>
</reference>
<comment type="similarity">
    <text evidence="3">Belongs to the glycosyltransferase 2 family. OpgH subfamily.</text>
</comment>
<evidence type="ECO:0000259" key="13">
    <source>
        <dbReference type="Pfam" id="PF13632"/>
    </source>
</evidence>
<dbReference type="InterPro" id="IPR029044">
    <property type="entry name" value="Nucleotide-diphossugar_trans"/>
</dbReference>
<dbReference type="SUPFAM" id="SSF53448">
    <property type="entry name" value="Nucleotide-diphospho-sugar transferases"/>
    <property type="match status" value="1"/>
</dbReference>
<evidence type="ECO:0000256" key="1">
    <source>
        <dbReference type="ARBA" id="ARBA00004429"/>
    </source>
</evidence>
<evidence type="ECO:0000256" key="5">
    <source>
        <dbReference type="ARBA" id="ARBA00022475"/>
    </source>
</evidence>
<feature type="transmembrane region" description="Helical" evidence="12">
    <location>
        <begin position="427"/>
        <end position="452"/>
    </location>
</feature>
<dbReference type="CDD" id="cd04191">
    <property type="entry name" value="Glucan_BSP_MdoH"/>
    <property type="match status" value="1"/>
</dbReference>
<protein>
    <recommendedName>
        <fullName evidence="4">Glucans biosynthesis glucosyltransferase H</fullName>
    </recommendedName>
</protein>
<dbReference type="Pfam" id="PF13632">
    <property type="entry name" value="Glyco_trans_2_3"/>
    <property type="match status" value="1"/>
</dbReference>
<dbReference type="NCBIfam" id="NF003958">
    <property type="entry name" value="PRK05454.2-1"/>
    <property type="match status" value="1"/>
</dbReference>
<comment type="caution">
    <text evidence="14">The sequence shown here is derived from an EMBL/GenBank/DDBJ whole genome shotgun (WGS) entry which is preliminary data.</text>
</comment>
<dbReference type="NCBIfam" id="NF003962">
    <property type="entry name" value="PRK05454.2-5"/>
    <property type="match status" value="1"/>
</dbReference>